<dbReference type="PRINTS" id="PR00344">
    <property type="entry name" value="BCTRLSENSOR"/>
</dbReference>
<dbReference type="Gene3D" id="1.10.287.130">
    <property type="match status" value="1"/>
</dbReference>
<dbReference type="GO" id="GO:0000155">
    <property type="term" value="F:phosphorelay sensor kinase activity"/>
    <property type="evidence" value="ECO:0007669"/>
    <property type="project" value="InterPro"/>
</dbReference>
<keyword evidence="7" id="KW-1133">Transmembrane helix</keyword>
<comment type="catalytic activity">
    <reaction evidence="1">
        <text>ATP + protein L-histidine = ADP + protein N-phospho-L-histidine.</text>
        <dbReference type="EC" id="2.7.13.3"/>
    </reaction>
</comment>
<dbReference type="PROSITE" id="PS50109">
    <property type="entry name" value="HIS_KIN"/>
    <property type="match status" value="1"/>
</dbReference>
<dbReference type="OrthoDB" id="7179697at2"/>
<dbReference type="InterPro" id="IPR036890">
    <property type="entry name" value="HATPase_C_sf"/>
</dbReference>
<dbReference type="CDD" id="cd00075">
    <property type="entry name" value="HATPase"/>
    <property type="match status" value="1"/>
</dbReference>
<dbReference type="InterPro" id="IPR003594">
    <property type="entry name" value="HATPase_dom"/>
</dbReference>
<accession>A0A1Y5RVA3</accession>
<dbReference type="Pfam" id="PF00512">
    <property type="entry name" value="HisKA"/>
    <property type="match status" value="1"/>
</dbReference>
<dbReference type="Proteomes" id="UP000193307">
    <property type="component" value="Unassembled WGS sequence"/>
</dbReference>
<dbReference type="SMART" id="SM00387">
    <property type="entry name" value="HATPase_c"/>
    <property type="match status" value="1"/>
</dbReference>
<keyword evidence="7" id="KW-0472">Membrane</keyword>
<dbReference type="InterPro" id="IPR003661">
    <property type="entry name" value="HisK_dim/P_dom"/>
</dbReference>
<evidence type="ECO:0000256" key="7">
    <source>
        <dbReference type="SAM" id="Phobius"/>
    </source>
</evidence>
<protein>
    <recommendedName>
        <fullName evidence="2">histidine kinase</fullName>
        <ecNumber evidence="2">2.7.13.3</ecNumber>
    </recommendedName>
</protein>
<keyword evidence="5 9" id="KW-0418">Kinase</keyword>
<sequence>MKPRAFQLKLVLFGFAIAGLIAATLSLVGLRTQILQVGDSSSTGPIWFVTAIERDVQEFQIAIASYELGLGTFENANLRFDILWSRVSGANRGEVADKLLEYQVDTSVINLLQVKLLQYEQLVMNIDTASPASIHSMINDFNILNRDIHGLALDVLQASSNETREWREALLRISGENVAIGVAIGLTALALILLLRLDAVAARNQLAEKDELLIAAEAANLAKSEFIAAVNHELRTPLTSISGAISLMGSGAYGEVPEAFKKPIQIASRNAKQLGVLISDLLNAEKLSSGSMNFHADEMDLASFLTEQVESNKPYVETFNVELSLNANLPKLSVRGDRQRLGQVLANLISNAAKFSNAGTQVVIGLERVQDRAVISVKDQGRGIPESAGERLFERFQQVDSSDARERGGTGLGLSIVKSIVDAHGGTVWYDSVLGKGTTFYFDLPLES</sequence>
<feature type="transmembrane region" description="Helical" evidence="7">
    <location>
        <begin position="178"/>
        <end position="197"/>
    </location>
</feature>
<dbReference type="RefSeq" id="WP_085847659.1">
    <property type="nucleotide sequence ID" value="NZ_FNZV01000002.1"/>
</dbReference>
<dbReference type="Gene3D" id="3.30.565.10">
    <property type="entry name" value="Histidine kinase-like ATPase, C-terminal domain"/>
    <property type="match status" value="1"/>
</dbReference>
<dbReference type="AlphaFoldDB" id="A0A1Y5RVA3"/>
<evidence type="ECO:0000256" key="3">
    <source>
        <dbReference type="ARBA" id="ARBA00022553"/>
    </source>
</evidence>
<organism evidence="9 10">
    <name type="scientific">Pacificibacter marinus</name>
    <dbReference type="NCBI Taxonomy" id="658057"/>
    <lineage>
        <taxon>Bacteria</taxon>
        <taxon>Pseudomonadati</taxon>
        <taxon>Pseudomonadota</taxon>
        <taxon>Alphaproteobacteria</taxon>
        <taxon>Rhodobacterales</taxon>
        <taxon>Roseobacteraceae</taxon>
        <taxon>Pacificibacter</taxon>
    </lineage>
</organism>
<dbReference type="InterPro" id="IPR005467">
    <property type="entry name" value="His_kinase_dom"/>
</dbReference>
<dbReference type="InterPro" id="IPR050736">
    <property type="entry name" value="Sensor_HK_Regulatory"/>
</dbReference>
<dbReference type="CDD" id="cd00082">
    <property type="entry name" value="HisKA"/>
    <property type="match status" value="1"/>
</dbReference>
<keyword evidence="7" id="KW-0812">Transmembrane</keyword>
<dbReference type="SUPFAM" id="SSF47384">
    <property type="entry name" value="Homodimeric domain of signal transducing histidine kinase"/>
    <property type="match status" value="1"/>
</dbReference>
<keyword evidence="6" id="KW-0902">Two-component regulatory system</keyword>
<dbReference type="InterPro" id="IPR004358">
    <property type="entry name" value="Sig_transdc_His_kin-like_C"/>
</dbReference>
<evidence type="ECO:0000256" key="1">
    <source>
        <dbReference type="ARBA" id="ARBA00000085"/>
    </source>
</evidence>
<keyword evidence="4 9" id="KW-0808">Transferase</keyword>
<dbReference type="SMART" id="SM00388">
    <property type="entry name" value="HisKA"/>
    <property type="match status" value="1"/>
</dbReference>
<evidence type="ECO:0000256" key="5">
    <source>
        <dbReference type="ARBA" id="ARBA00022777"/>
    </source>
</evidence>
<dbReference type="EC" id="2.7.13.3" evidence="2"/>
<keyword evidence="3" id="KW-0597">Phosphoprotein</keyword>
<evidence type="ECO:0000313" key="10">
    <source>
        <dbReference type="Proteomes" id="UP000193307"/>
    </source>
</evidence>
<dbReference type="PANTHER" id="PTHR43711">
    <property type="entry name" value="TWO-COMPONENT HISTIDINE KINASE"/>
    <property type="match status" value="1"/>
</dbReference>
<dbReference type="SUPFAM" id="SSF55874">
    <property type="entry name" value="ATPase domain of HSP90 chaperone/DNA topoisomerase II/histidine kinase"/>
    <property type="match status" value="1"/>
</dbReference>
<dbReference type="PANTHER" id="PTHR43711:SF1">
    <property type="entry name" value="HISTIDINE KINASE 1"/>
    <property type="match status" value="1"/>
</dbReference>
<keyword evidence="10" id="KW-1185">Reference proteome</keyword>
<dbReference type="STRING" id="658057.SAMN04488032_102336"/>
<dbReference type="FunFam" id="3.30.565.10:FF:000006">
    <property type="entry name" value="Sensor histidine kinase WalK"/>
    <property type="match status" value="1"/>
</dbReference>
<reference evidence="9 10" key="1">
    <citation type="submission" date="2017-03" db="EMBL/GenBank/DDBJ databases">
        <authorList>
            <person name="Afonso C.L."/>
            <person name="Miller P.J."/>
            <person name="Scott M.A."/>
            <person name="Spackman E."/>
            <person name="Goraichik I."/>
            <person name="Dimitrov K.M."/>
            <person name="Suarez D.L."/>
            <person name="Swayne D.E."/>
        </authorList>
    </citation>
    <scope>NUCLEOTIDE SEQUENCE [LARGE SCALE GENOMIC DNA]</scope>
    <source>
        <strain evidence="9 10">CECT 7971</strain>
    </source>
</reference>
<evidence type="ECO:0000256" key="4">
    <source>
        <dbReference type="ARBA" id="ARBA00022679"/>
    </source>
</evidence>
<dbReference type="EMBL" id="FWFW01000002">
    <property type="protein sequence ID" value="SLN23459.1"/>
    <property type="molecule type" value="Genomic_DNA"/>
</dbReference>
<feature type="domain" description="Histidine kinase" evidence="8">
    <location>
        <begin position="229"/>
        <end position="448"/>
    </location>
</feature>
<name>A0A1Y5RVA3_9RHOB</name>
<evidence type="ECO:0000313" key="9">
    <source>
        <dbReference type="EMBL" id="SLN23459.1"/>
    </source>
</evidence>
<gene>
    <name evidence="9" type="primary">yycG_2</name>
    <name evidence="9" type="ORF">PAM7971_00750</name>
</gene>
<evidence type="ECO:0000256" key="6">
    <source>
        <dbReference type="ARBA" id="ARBA00023012"/>
    </source>
</evidence>
<evidence type="ECO:0000259" key="8">
    <source>
        <dbReference type="PROSITE" id="PS50109"/>
    </source>
</evidence>
<proteinExistence type="predicted"/>
<evidence type="ECO:0000256" key="2">
    <source>
        <dbReference type="ARBA" id="ARBA00012438"/>
    </source>
</evidence>
<dbReference type="InterPro" id="IPR036097">
    <property type="entry name" value="HisK_dim/P_sf"/>
</dbReference>
<dbReference type="Pfam" id="PF02518">
    <property type="entry name" value="HATPase_c"/>
    <property type="match status" value="1"/>
</dbReference>